<dbReference type="PRINTS" id="PR00988">
    <property type="entry name" value="URIDINKINASE"/>
</dbReference>
<organism evidence="2 3">
    <name type="scientific">Fictibacillus iocasae</name>
    <dbReference type="NCBI Taxonomy" id="2715437"/>
    <lineage>
        <taxon>Bacteria</taxon>
        <taxon>Bacillati</taxon>
        <taxon>Bacillota</taxon>
        <taxon>Bacilli</taxon>
        <taxon>Bacillales</taxon>
        <taxon>Fictibacillaceae</taxon>
        <taxon>Fictibacillus</taxon>
    </lineage>
</organism>
<dbReference type="SUPFAM" id="SSF52540">
    <property type="entry name" value="P-loop containing nucleoside triphosphate hydrolases"/>
    <property type="match status" value="1"/>
</dbReference>
<feature type="domain" description="Phosphoribulokinase/uridine kinase" evidence="1">
    <location>
        <begin position="20"/>
        <end position="201"/>
    </location>
</feature>
<sequence>MERLIQEIAEYIRSENRRLVIGISGHGASGKSTFAQKLINNLEQNTINFINTDIYIVDSYVRKHAFIDYEYENSQHREKMTACYPAAHHTFALERDVQMMRDGLDLYSIGSPYARSVLLSSEKKINIVEGMSVAFTNPELYDLRIYLYTDSETEYMRRSVRDITERGMDPSFLKRTHNERRIQYELFMHPKHENFDLVIKNSNEEFSVEKGLKLV</sequence>
<keyword evidence="3" id="KW-1185">Reference proteome</keyword>
<evidence type="ECO:0000313" key="2">
    <source>
        <dbReference type="EMBL" id="MFC7372466.1"/>
    </source>
</evidence>
<name>A0ABW2NUZ5_9BACL</name>
<accession>A0ABW2NUZ5</accession>
<dbReference type="Proteomes" id="UP001596549">
    <property type="component" value="Unassembled WGS sequence"/>
</dbReference>
<proteinExistence type="predicted"/>
<keyword evidence="2" id="KW-0418">Kinase</keyword>
<dbReference type="EMBL" id="JBHTCP010000041">
    <property type="protein sequence ID" value="MFC7372466.1"/>
    <property type="molecule type" value="Genomic_DNA"/>
</dbReference>
<dbReference type="Gene3D" id="3.40.50.300">
    <property type="entry name" value="P-loop containing nucleotide triphosphate hydrolases"/>
    <property type="match status" value="1"/>
</dbReference>
<keyword evidence="2" id="KW-0808">Transferase</keyword>
<protein>
    <submittedName>
        <fullName evidence="2">Uridine kinase</fullName>
    </submittedName>
</protein>
<reference evidence="3" key="1">
    <citation type="journal article" date="2019" name="Int. J. Syst. Evol. Microbiol.">
        <title>The Global Catalogue of Microorganisms (GCM) 10K type strain sequencing project: providing services to taxonomists for standard genome sequencing and annotation.</title>
        <authorList>
            <consortium name="The Broad Institute Genomics Platform"/>
            <consortium name="The Broad Institute Genome Sequencing Center for Infectious Disease"/>
            <person name="Wu L."/>
            <person name="Ma J."/>
        </authorList>
    </citation>
    <scope>NUCLEOTIDE SEQUENCE [LARGE SCALE GENOMIC DNA]</scope>
    <source>
        <strain evidence="3">NBRC 106396</strain>
    </source>
</reference>
<evidence type="ECO:0000313" key="3">
    <source>
        <dbReference type="Proteomes" id="UP001596549"/>
    </source>
</evidence>
<dbReference type="PANTHER" id="PTHR10285">
    <property type="entry name" value="URIDINE KINASE"/>
    <property type="match status" value="1"/>
</dbReference>
<gene>
    <name evidence="2" type="ORF">ACFQPF_12375</name>
</gene>
<evidence type="ECO:0000259" key="1">
    <source>
        <dbReference type="Pfam" id="PF00485"/>
    </source>
</evidence>
<dbReference type="RefSeq" id="WP_379750047.1">
    <property type="nucleotide sequence ID" value="NZ_JBHTCP010000041.1"/>
</dbReference>
<dbReference type="Pfam" id="PF00485">
    <property type="entry name" value="PRK"/>
    <property type="match status" value="1"/>
</dbReference>
<dbReference type="InterPro" id="IPR006083">
    <property type="entry name" value="PRK/URK"/>
</dbReference>
<dbReference type="InterPro" id="IPR027417">
    <property type="entry name" value="P-loop_NTPase"/>
</dbReference>
<comment type="caution">
    <text evidence="2">The sequence shown here is derived from an EMBL/GenBank/DDBJ whole genome shotgun (WGS) entry which is preliminary data.</text>
</comment>
<dbReference type="GO" id="GO:0016301">
    <property type="term" value="F:kinase activity"/>
    <property type="evidence" value="ECO:0007669"/>
    <property type="project" value="UniProtKB-KW"/>
</dbReference>